<dbReference type="Proteomes" id="UP000321058">
    <property type="component" value="Unassembled WGS sequence"/>
</dbReference>
<dbReference type="InterPro" id="IPR045767">
    <property type="entry name" value="DUF6134"/>
</dbReference>
<dbReference type="EMBL" id="BKAJ01000038">
    <property type="protein sequence ID" value="GEP55479.1"/>
    <property type="molecule type" value="Genomic_DNA"/>
</dbReference>
<evidence type="ECO:0000313" key="2">
    <source>
        <dbReference type="EMBL" id="GEP55479.1"/>
    </source>
</evidence>
<dbReference type="RefSeq" id="WP_147149564.1">
    <property type="nucleotide sequence ID" value="NZ_BKAJ01000038.1"/>
</dbReference>
<feature type="chain" id="PRO_5022071054" evidence="1">
    <location>
        <begin position="22"/>
        <end position="214"/>
    </location>
</feature>
<dbReference type="AlphaFoldDB" id="A0A512N918"/>
<accession>A0A512N918</accession>
<gene>
    <name evidence="2" type="ORF">RSO01_26450</name>
</gene>
<comment type="caution">
    <text evidence="2">The sequence shown here is derived from an EMBL/GenBank/DDBJ whole genome shotgun (WGS) entry which is preliminary data.</text>
</comment>
<dbReference type="Pfam" id="PF19630">
    <property type="entry name" value="DUF6134"/>
    <property type="match status" value="1"/>
</dbReference>
<protein>
    <submittedName>
        <fullName evidence="2">Uncharacterized protein</fullName>
    </submittedName>
</protein>
<name>A0A512N918_9HYPH</name>
<evidence type="ECO:0000256" key="1">
    <source>
        <dbReference type="SAM" id="SignalP"/>
    </source>
</evidence>
<organism evidence="2 3">
    <name type="scientific">Reyranella soli</name>
    <dbReference type="NCBI Taxonomy" id="1230389"/>
    <lineage>
        <taxon>Bacteria</taxon>
        <taxon>Pseudomonadati</taxon>
        <taxon>Pseudomonadota</taxon>
        <taxon>Alphaproteobacteria</taxon>
        <taxon>Hyphomicrobiales</taxon>
        <taxon>Reyranellaceae</taxon>
        <taxon>Reyranella</taxon>
    </lineage>
</organism>
<keyword evidence="3" id="KW-1185">Reference proteome</keyword>
<feature type="signal peptide" evidence="1">
    <location>
        <begin position="1"/>
        <end position="21"/>
    </location>
</feature>
<reference evidence="2 3" key="1">
    <citation type="submission" date="2019-07" db="EMBL/GenBank/DDBJ databases">
        <title>Whole genome shotgun sequence of Reyranella soli NBRC 108950.</title>
        <authorList>
            <person name="Hosoyama A."/>
            <person name="Uohara A."/>
            <person name="Ohji S."/>
            <person name="Ichikawa N."/>
        </authorList>
    </citation>
    <scope>NUCLEOTIDE SEQUENCE [LARGE SCALE GENOMIC DNA]</scope>
    <source>
        <strain evidence="2 3">NBRC 108950</strain>
    </source>
</reference>
<proteinExistence type="predicted"/>
<dbReference type="OrthoDB" id="6086999at2"/>
<keyword evidence="1" id="KW-0732">Signal</keyword>
<sequence>MFRLVAALCLAIAGGVAAAGAQDQPYGPTLTFAVYRNGEPIGRHTLAFQHNGSDLTVSTTIDFGVKVMGITAYRYTHRGQENWTGDAFQSAFTQTDDNGTKYTVRAQRTANGIDVQRPSGREVMPPGTLPTSHWNVRQIGQTTLFNTQNGSQMHFHVTPLGREKVKTATGWVDANHYRYSGDVNKDQWFDDSGRWVKTVFKASDGSTIEYILQE</sequence>
<evidence type="ECO:0000313" key="3">
    <source>
        <dbReference type="Proteomes" id="UP000321058"/>
    </source>
</evidence>